<evidence type="ECO:0000313" key="1">
    <source>
        <dbReference type="EMBL" id="PIK50100.1"/>
    </source>
</evidence>
<dbReference type="Gene3D" id="3.40.50.970">
    <property type="match status" value="1"/>
</dbReference>
<organism evidence="1 2">
    <name type="scientific">Stichopus japonicus</name>
    <name type="common">Sea cucumber</name>
    <dbReference type="NCBI Taxonomy" id="307972"/>
    <lineage>
        <taxon>Eukaryota</taxon>
        <taxon>Metazoa</taxon>
        <taxon>Echinodermata</taxon>
        <taxon>Eleutherozoa</taxon>
        <taxon>Echinozoa</taxon>
        <taxon>Holothuroidea</taxon>
        <taxon>Aspidochirotacea</taxon>
        <taxon>Aspidochirotida</taxon>
        <taxon>Stichopodidae</taxon>
        <taxon>Apostichopus</taxon>
    </lineage>
</organism>
<dbReference type="OrthoDB" id="16262at2759"/>
<sequence>MAPWTLEVAGPGSLWHSGSRWRFRSRCQVVSTGLRGLDHLRGRDLGYSVAEFDTFSRHKIPVIAVVGNDACWTQILRDQEKIFSTRVACDLTFCDYDKVAIGTAGPVTVSVRRQQKGSGKY</sequence>
<gene>
    <name evidence="1" type="ORF">BSL78_13026</name>
</gene>
<comment type="caution">
    <text evidence="1">The sequence shown here is derived from an EMBL/GenBank/DDBJ whole genome shotgun (WGS) entry which is preliminary data.</text>
</comment>
<protein>
    <submittedName>
        <fullName evidence="1">Uncharacterized protein</fullName>
    </submittedName>
</protein>
<keyword evidence="2" id="KW-1185">Reference proteome</keyword>
<proteinExistence type="predicted"/>
<dbReference type="Proteomes" id="UP000230750">
    <property type="component" value="Unassembled WGS sequence"/>
</dbReference>
<dbReference type="EMBL" id="MRZV01000434">
    <property type="protein sequence ID" value="PIK50100.1"/>
    <property type="molecule type" value="Genomic_DNA"/>
</dbReference>
<dbReference type="STRING" id="307972.A0A2G8KQ83"/>
<evidence type="ECO:0000313" key="2">
    <source>
        <dbReference type="Proteomes" id="UP000230750"/>
    </source>
</evidence>
<dbReference type="InterPro" id="IPR029061">
    <property type="entry name" value="THDP-binding"/>
</dbReference>
<dbReference type="AlphaFoldDB" id="A0A2G8KQ83"/>
<name>A0A2G8KQ83_STIJA</name>
<reference evidence="1 2" key="1">
    <citation type="journal article" date="2017" name="PLoS Biol.">
        <title>The sea cucumber genome provides insights into morphological evolution and visceral regeneration.</title>
        <authorList>
            <person name="Zhang X."/>
            <person name="Sun L."/>
            <person name="Yuan J."/>
            <person name="Sun Y."/>
            <person name="Gao Y."/>
            <person name="Zhang L."/>
            <person name="Li S."/>
            <person name="Dai H."/>
            <person name="Hamel J.F."/>
            <person name="Liu C."/>
            <person name="Yu Y."/>
            <person name="Liu S."/>
            <person name="Lin W."/>
            <person name="Guo K."/>
            <person name="Jin S."/>
            <person name="Xu P."/>
            <person name="Storey K.B."/>
            <person name="Huan P."/>
            <person name="Zhang T."/>
            <person name="Zhou Y."/>
            <person name="Zhang J."/>
            <person name="Lin C."/>
            <person name="Li X."/>
            <person name="Xing L."/>
            <person name="Huo D."/>
            <person name="Sun M."/>
            <person name="Wang L."/>
            <person name="Mercier A."/>
            <person name="Li F."/>
            <person name="Yang H."/>
            <person name="Xiang J."/>
        </authorList>
    </citation>
    <scope>NUCLEOTIDE SEQUENCE [LARGE SCALE GENOMIC DNA]</scope>
    <source>
        <strain evidence="1">Shaxun</strain>
        <tissue evidence="1">Muscle</tissue>
    </source>
</reference>
<dbReference type="SUPFAM" id="SSF52518">
    <property type="entry name" value="Thiamin diphosphate-binding fold (THDP-binding)"/>
    <property type="match status" value="1"/>
</dbReference>
<accession>A0A2G8KQ83</accession>